<evidence type="ECO:0000256" key="1">
    <source>
        <dbReference type="SAM" id="Phobius"/>
    </source>
</evidence>
<comment type="caution">
    <text evidence="2">The sequence shown here is derived from an EMBL/GenBank/DDBJ whole genome shotgun (WGS) entry which is preliminary data.</text>
</comment>
<dbReference type="RefSeq" id="WP_310911817.1">
    <property type="nucleotide sequence ID" value="NZ_JAVLVT010000003.1"/>
</dbReference>
<proteinExistence type="predicted"/>
<keyword evidence="3" id="KW-1185">Reference proteome</keyword>
<feature type="transmembrane region" description="Helical" evidence="1">
    <location>
        <begin position="56"/>
        <end position="76"/>
    </location>
</feature>
<dbReference type="Proteomes" id="UP001250214">
    <property type="component" value="Unassembled WGS sequence"/>
</dbReference>
<feature type="transmembrane region" description="Helical" evidence="1">
    <location>
        <begin position="161"/>
        <end position="180"/>
    </location>
</feature>
<keyword evidence="1" id="KW-1133">Transmembrane helix</keyword>
<feature type="transmembrane region" description="Helical" evidence="1">
    <location>
        <begin position="82"/>
        <end position="108"/>
    </location>
</feature>
<evidence type="ECO:0008006" key="4">
    <source>
        <dbReference type="Google" id="ProtNLM"/>
    </source>
</evidence>
<evidence type="ECO:0000313" key="3">
    <source>
        <dbReference type="Proteomes" id="UP001250214"/>
    </source>
</evidence>
<gene>
    <name evidence="2" type="ORF">RIF23_08300</name>
</gene>
<name>A0ABU2H4S0_9ACTN</name>
<accession>A0ABU2H4S0</accession>
<organism evidence="2 3">
    <name type="scientific">Lipingzhangella rawalii</name>
    <dbReference type="NCBI Taxonomy" id="2055835"/>
    <lineage>
        <taxon>Bacteria</taxon>
        <taxon>Bacillati</taxon>
        <taxon>Actinomycetota</taxon>
        <taxon>Actinomycetes</taxon>
        <taxon>Streptosporangiales</taxon>
        <taxon>Nocardiopsidaceae</taxon>
        <taxon>Lipingzhangella</taxon>
    </lineage>
</organism>
<dbReference type="EMBL" id="JAVLVT010000003">
    <property type="protein sequence ID" value="MDS1270293.1"/>
    <property type="molecule type" value="Genomic_DNA"/>
</dbReference>
<protein>
    <recommendedName>
        <fullName evidence="4">Integral membrane protein</fullName>
    </recommendedName>
</protein>
<feature type="transmembrane region" description="Helical" evidence="1">
    <location>
        <begin position="15"/>
        <end position="35"/>
    </location>
</feature>
<evidence type="ECO:0000313" key="2">
    <source>
        <dbReference type="EMBL" id="MDS1270293.1"/>
    </source>
</evidence>
<reference evidence="3" key="1">
    <citation type="submission" date="2023-07" db="EMBL/GenBank/DDBJ databases">
        <title>Novel species in the genus Lipingzhangella isolated from Sambhar Salt Lake.</title>
        <authorList>
            <person name="Jiya N."/>
            <person name="Kajale S."/>
            <person name="Sharma A."/>
        </authorList>
    </citation>
    <scope>NUCLEOTIDE SEQUENCE [LARGE SCALE GENOMIC DNA]</scope>
    <source>
        <strain evidence="3">LS1_29</strain>
    </source>
</reference>
<feature type="transmembrane region" description="Helical" evidence="1">
    <location>
        <begin position="120"/>
        <end position="141"/>
    </location>
</feature>
<sequence>MVEWFTGHIVGTGRLPLFCFFVSFVAGFLLIRISVRLVRAQVRWWPGNLTPGGVHVHHVVFGVALLLLSGVTLLALPERDGWPLVLAAAAFGLGAALVLDEFALILHLRDVYWTEQGRTSVDAVFVAVALTGLLLLGVRPFGWTEVAAAATGASADHGASAVRAAGFVTLAVLNLAGAIVSLLKGKIWLGLAGVFLPGLSLITALRLAVPGSPWARWRYPQGSVQLARAQARDLRLRRPMIRVKIRVQELIAGRHDLQRLPAPVVSATDNAGSTPA</sequence>
<keyword evidence="1" id="KW-0812">Transmembrane</keyword>
<keyword evidence="1" id="KW-0472">Membrane</keyword>
<feature type="transmembrane region" description="Helical" evidence="1">
    <location>
        <begin position="187"/>
        <end position="209"/>
    </location>
</feature>